<feature type="region of interest" description="Disordered" evidence="1">
    <location>
        <begin position="1"/>
        <end position="70"/>
    </location>
</feature>
<dbReference type="Proteomes" id="UP000053555">
    <property type="component" value="Unassembled WGS sequence"/>
</dbReference>
<accession>A0A0B2NV70</accession>
<evidence type="ECO:0000313" key="2">
    <source>
        <dbReference type="EMBL" id="KHM99163.1"/>
    </source>
</evidence>
<evidence type="ECO:0000256" key="1">
    <source>
        <dbReference type="SAM" id="MobiDB-lite"/>
    </source>
</evidence>
<sequence>MNSSGYEYQQEQQHGYDPSQTQTPSYDQSSQPYYPYNYAQDNQPQPQFQQDPNSTPIAPEQSHSAEPSQAHAGALAQLVGNLDGVPRELIGPSQYRGAGRRGGRSFRGYAGIMTIKADQKQAHQCYTESLKVAPYPPTREPVKPHPKANASLDDEFNVDPRNDTFDRGPKPIEELIKLQLSHKLSSCM</sequence>
<feature type="compositionally biased region" description="Low complexity" evidence="1">
    <location>
        <begin position="1"/>
        <end position="53"/>
    </location>
</feature>
<name>A0A0B2NV70_GLYSO</name>
<gene>
    <name evidence="2" type="ORF">glysoja_046373</name>
</gene>
<organism evidence="2">
    <name type="scientific">Glycine soja</name>
    <name type="common">Wild soybean</name>
    <dbReference type="NCBI Taxonomy" id="3848"/>
    <lineage>
        <taxon>Eukaryota</taxon>
        <taxon>Viridiplantae</taxon>
        <taxon>Streptophyta</taxon>
        <taxon>Embryophyta</taxon>
        <taxon>Tracheophyta</taxon>
        <taxon>Spermatophyta</taxon>
        <taxon>Magnoliopsida</taxon>
        <taxon>eudicotyledons</taxon>
        <taxon>Gunneridae</taxon>
        <taxon>Pentapetalae</taxon>
        <taxon>rosids</taxon>
        <taxon>fabids</taxon>
        <taxon>Fabales</taxon>
        <taxon>Fabaceae</taxon>
        <taxon>Papilionoideae</taxon>
        <taxon>50 kb inversion clade</taxon>
        <taxon>NPAAA clade</taxon>
        <taxon>indigoferoid/millettioid clade</taxon>
        <taxon>Phaseoleae</taxon>
        <taxon>Glycine</taxon>
        <taxon>Glycine subgen. Soja</taxon>
    </lineage>
</organism>
<protein>
    <submittedName>
        <fullName evidence="2">Uncharacterized protein</fullName>
    </submittedName>
</protein>
<feature type="compositionally biased region" description="Basic and acidic residues" evidence="1">
    <location>
        <begin position="158"/>
        <end position="170"/>
    </location>
</feature>
<reference evidence="2" key="1">
    <citation type="submission" date="2014-07" db="EMBL/GenBank/DDBJ databases">
        <title>Identification of a novel salt tolerance gene in wild soybean by whole-genome sequencing.</title>
        <authorList>
            <person name="Lam H.-M."/>
            <person name="Qi X."/>
            <person name="Li M.-W."/>
            <person name="Liu X."/>
            <person name="Xie M."/>
            <person name="Ni M."/>
            <person name="Xu X."/>
        </authorList>
    </citation>
    <scope>NUCLEOTIDE SEQUENCE [LARGE SCALE GENOMIC DNA]</scope>
    <source>
        <tissue evidence="2">Root</tissue>
    </source>
</reference>
<feature type="region of interest" description="Disordered" evidence="1">
    <location>
        <begin position="136"/>
        <end position="170"/>
    </location>
</feature>
<proteinExistence type="predicted"/>
<dbReference type="AlphaFoldDB" id="A0A0B2NV70"/>
<dbReference type="EMBL" id="KN672055">
    <property type="protein sequence ID" value="KHM99163.1"/>
    <property type="molecule type" value="Genomic_DNA"/>
</dbReference>